<feature type="signal peptide" evidence="6">
    <location>
        <begin position="1"/>
        <end position="25"/>
    </location>
</feature>
<dbReference type="GO" id="GO:0016020">
    <property type="term" value="C:membrane"/>
    <property type="evidence" value="ECO:0007669"/>
    <property type="project" value="TreeGrafter"/>
</dbReference>
<dbReference type="InterPro" id="IPR019453">
    <property type="entry name" value="VPS39/TGFA1_Znf"/>
</dbReference>
<evidence type="ECO:0000256" key="4">
    <source>
        <dbReference type="ARBA" id="ARBA00022927"/>
    </source>
</evidence>
<protein>
    <recommendedName>
        <fullName evidence="7">CNH domain-containing protein</fullName>
    </recommendedName>
</protein>
<evidence type="ECO:0000256" key="1">
    <source>
        <dbReference type="ARBA" id="ARBA00004496"/>
    </source>
</evidence>
<dbReference type="GO" id="GO:0006886">
    <property type="term" value="P:intracellular protein transport"/>
    <property type="evidence" value="ECO:0007669"/>
    <property type="project" value="UniProtKB-UniRule"/>
</dbReference>
<keyword evidence="6" id="KW-0732">Signal</keyword>
<accession>A0A815IR02</accession>
<dbReference type="GO" id="GO:0005737">
    <property type="term" value="C:cytoplasm"/>
    <property type="evidence" value="ECO:0007669"/>
    <property type="project" value="UniProtKB-SubCell"/>
</dbReference>
<comment type="caution">
    <text evidence="8">The sequence shown here is derived from an EMBL/GenBank/DDBJ whole genome shotgun (WGS) entry which is preliminary data.</text>
</comment>
<dbReference type="PROSITE" id="PS50219">
    <property type="entry name" value="CNH"/>
    <property type="match status" value="1"/>
</dbReference>
<comment type="subcellular location">
    <subcellularLocation>
        <location evidence="1">Cytoplasm</location>
    </subcellularLocation>
</comment>
<dbReference type="AlphaFoldDB" id="A0A815IR02"/>
<feature type="repeat" description="CHCR" evidence="5">
    <location>
        <begin position="711"/>
        <end position="877"/>
    </location>
</feature>
<dbReference type="PANTHER" id="PTHR12894:SF27">
    <property type="entry name" value="TRANSFORMING GROWTH FACTOR-BETA RECEPTOR-ASSOCIATED PROTEIN 1"/>
    <property type="match status" value="1"/>
</dbReference>
<evidence type="ECO:0000256" key="3">
    <source>
        <dbReference type="ARBA" id="ARBA00022490"/>
    </source>
</evidence>
<evidence type="ECO:0000313" key="9">
    <source>
        <dbReference type="Proteomes" id="UP000663828"/>
    </source>
</evidence>
<dbReference type="GO" id="GO:0034058">
    <property type="term" value="P:endosomal vesicle fusion"/>
    <property type="evidence" value="ECO:0007669"/>
    <property type="project" value="TreeGrafter"/>
</dbReference>
<evidence type="ECO:0000256" key="6">
    <source>
        <dbReference type="SAM" id="SignalP"/>
    </source>
</evidence>
<dbReference type="Pfam" id="PF10367">
    <property type="entry name" value="zf-Vps39_C"/>
    <property type="match status" value="1"/>
</dbReference>
<reference evidence="8" key="1">
    <citation type="submission" date="2021-02" db="EMBL/GenBank/DDBJ databases">
        <authorList>
            <person name="Nowell W R."/>
        </authorList>
    </citation>
    <scope>NUCLEOTIDE SEQUENCE</scope>
</reference>
<gene>
    <name evidence="8" type="ORF">XAT740_LOCUS32391</name>
</gene>
<evidence type="ECO:0000256" key="5">
    <source>
        <dbReference type="PROSITE-ProRule" id="PRU01006"/>
    </source>
</evidence>
<proteinExistence type="predicted"/>
<feature type="chain" id="PRO_5032569423" description="CNH domain-containing protein" evidence="6">
    <location>
        <begin position="26"/>
        <end position="992"/>
    </location>
</feature>
<dbReference type="Pfam" id="PF00780">
    <property type="entry name" value="CNH"/>
    <property type="match status" value="1"/>
</dbReference>
<dbReference type="InterPro" id="IPR001180">
    <property type="entry name" value="CNH_dom"/>
</dbReference>
<evidence type="ECO:0000259" key="7">
    <source>
        <dbReference type="PROSITE" id="PS50219"/>
    </source>
</evidence>
<evidence type="ECO:0000256" key="2">
    <source>
        <dbReference type="ARBA" id="ARBA00022448"/>
    </source>
</evidence>
<name>A0A815IR02_ADIRI</name>
<dbReference type="Proteomes" id="UP000663828">
    <property type="component" value="Unassembled WGS sequence"/>
</dbReference>
<dbReference type="InterPro" id="IPR000547">
    <property type="entry name" value="Clathrin_H-chain/VPS_repeat"/>
</dbReference>
<feature type="domain" description="CNH" evidence="7">
    <location>
        <begin position="188"/>
        <end position="452"/>
    </location>
</feature>
<keyword evidence="9" id="KW-1185">Reference proteome</keyword>
<dbReference type="InterPro" id="IPR032914">
    <property type="entry name" value="Vam6/VPS39/TRAP1"/>
</dbReference>
<dbReference type="PROSITE" id="PS50236">
    <property type="entry name" value="CHCR"/>
    <property type="match status" value="1"/>
</dbReference>
<keyword evidence="3" id="KW-0963">Cytoplasm</keyword>
<keyword evidence="4" id="KW-0653">Protein transport</keyword>
<keyword evidence="2" id="KW-0813">Transport</keyword>
<organism evidence="8 9">
    <name type="scientific">Adineta ricciae</name>
    <name type="common">Rotifer</name>
    <dbReference type="NCBI Taxonomy" id="249248"/>
    <lineage>
        <taxon>Eukaryota</taxon>
        <taxon>Metazoa</taxon>
        <taxon>Spiralia</taxon>
        <taxon>Gnathifera</taxon>
        <taxon>Rotifera</taxon>
        <taxon>Eurotatoria</taxon>
        <taxon>Bdelloidea</taxon>
        <taxon>Adinetida</taxon>
        <taxon>Adinetidae</taxon>
        <taxon>Adineta</taxon>
    </lineage>
</organism>
<dbReference type="GO" id="GO:0006914">
    <property type="term" value="P:autophagy"/>
    <property type="evidence" value="ECO:0007669"/>
    <property type="project" value="TreeGrafter"/>
</dbReference>
<evidence type="ECO:0000313" key="8">
    <source>
        <dbReference type="EMBL" id="CAF1368192.1"/>
    </source>
</evidence>
<dbReference type="EMBL" id="CAJNOR010003017">
    <property type="protein sequence ID" value="CAF1368192.1"/>
    <property type="molecule type" value="Genomic_DNA"/>
</dbReference>
<sequence length="992" mass="114324">MLIRRTANLISQFVLLLTIFKPSFSELDEHEHTSNQLFNILGTLQPFRSQFCQFKFENCIQDSSYADQLDNDCNIYSRLRDCFRSLLDETQCLTIQLKRQYKKAKQNEYESCGIALSYESINSSIYTPSSSMKLNINYLTKTQSICSGDLFLSLLSSTRSQRQTGADVSFSAVAAAVVVLLLVCIEMINRLYDSVSFVHKFYLRKSSTNSETKQYDCQCVNSLNLETRKPIVKLKVIAFSLQRIITLSDNVIQVLNSINLQIIQNKRLKNIVTFAISNQSIQGASVDMCTSTKRNKIQIYRLDRADINLKQEISVPDLIISLTMDECGILACSETNYYGYIPSANNERRSTNSLRTIFTLNDASIRACFTNISPGEYLLNGPSIGVPTTLEGTSERAPIMFVSQPYSFTYSHPYLIVLVDDHLQIYSYLDDQLVQQISLKNCRTVVNIPEENRNTLLLHNKDTIYLVESSNIEEQIDQLLNSYRLQEALALAESTCPSNESRQNNSLVRSTKTRIGLIEFAAMNVIRALSLFDEVRLDFHEIMINIPNFLPLKSAWPELDESNRSQYVQWLTAFCDFMTKRADEFSHQPDYYSSLLKAYLVIKSRDKIIQFLETHAASIPLDYDHLLFNARLYHGAAIVYSAHDKHEQTLDIWRKIVLKEYPVDDETFPGIWIIAKYVLERDIDRAVEFSIAKWLLEQNEEESAIKIFIAKHENESNSDIFCSDRVISLLKSYPTALRSYLEQAAFKLMIESNDIHTALVNIYLDQLLSKSQDNNEYTRSKLQEFLIKSNSYRIQSVLSRINQTNKLKREVALLYGKMNNFEQAFQILVNELEDFEYAEKYCIALSNGKCSEDRKIVAHVLFRIFLTSLDKNPEQITVVLLRLLCNNEIEFDFLEVLKRLPSNWSIASITDILIRAVRTYSYTQRSTKLELALNRVQNENLSVKLTKLKCANITVNEYRRCKHCLHQFYETSCVVYPDGSQVHVHCAKQMHN</sequence>
<dbReference type="PANTHER" id="PTHR12894">
    <property type="entry name" value="CNH DOMAIN CONTAINING"/>
    <property type="match status" value="1"/>
</dbReference>